<keyword evidence="2" id="KW-1185">Reference proteome</keyword>
<dbReference type="Proteomes" id="UP001153269">
    <property type="component" value="Unassembled WGS sequence"/>
</dbReference>
<reference evidence="1" key="1">
    <citation type="submission" date="2020-03" db="EMBL/GenBank/DDBJ databases">
        <authorList>
            <person name="Weist P."/>
        </authorList>
    </citation>
    <scope>NUCLEOTIDE SEQUENCE</scope>
</reference>
<proteinExistence type="predicted"/>
<organism evidence="1 2">
    <name type="scientific">Pleuronectes platessa</name>
    <name type="common">European plaice</name>
    <dbReference type="NCBI Taxonomy" id="8262"/>
    <lineage>
        <taxon>Eukaryota</taxon>
        <taxon>Metazoa</taxon>
        <taxon>Chordata</taxon>
        <taxon>Craniata</taxon>
        <taxon>Vertebrata</taxon>
        <taxon>Euteleostomi</taxon>
        <taxon>Actinopterygii</taxon>
        <taxon>Neopterygii</taxon>
        <taxon>Teleostei</taxon>
        <taxon>Neoteleostei</taxon>
        <taxon>Acanthomorphata</taxon>
        <taxon>Carangaria</taxon>
        <taxon>Pleuronectiformes</taxon>
        <taxon>Pleuronectoidei</taxon>
        <taxon>Pleuronectidae</taxon>
        <taxon>Pleuronectes</taxon>
    </lineage>
</organism>
<dbReference type="AlphaFoldDB" id="A0A9N7VBZ4"/>
<sequence length="126" mass="13438">MAQHQGEPINYRAMTPGRPGPVIDASCAAGEALSHAAKGRGHPADRPGWDSSMVGEQNAVGQGRTCRALDLDLSTSIKVTSLALAAGEVWMDATLEANHQRCPNEACIAIKDIYVTLKVEAVWTQR</sequence>
<protein>
    <submittedName>
        <fullName evidence="1">Uncharacterized protein</fullName>
    </submittedName>
</protein>
<evidence type="ECO:0000313" key="2">
    <source>
        <dbReference type="Proteomes" id="UP001153269"/>
    </source>
</evidence>
<dbReference type="EMBL" id="CADEAL010003926">
    <property type="protein sequence ID" value="CAB1446787.1"/>
    <property type="molecule type" value="Genomic_DNA"/>
</dbReference>
<comment type="caution">
    <text evidence="1">The sequence shown here is derived from an EMBL/GenBank/DDBJ whole genome shotgun (WGS) entry which is preliminary data.</text>
</comment>
<gene>
    <name evidence="1" type="ORF">PLEPLA_LOCUS34510</name>
</gene>
<name>A0A9N7VBZ4_PLEPL</name>
<accession>A0A9N7VBZ4</accession>
<evidence type="ECO:0000313" key="1">
    <source>
        <dbReference type="EMBL" id="CAB1446787.1"/>
    </source>
</evidence>